<dbReference type="OrthoDB" id="9779902at2"/>
<evidence type="ECO:0000256" key="1">
    <source>
        <dbReference type="ARBA" id="ARBA00007637"/>
    </source>
</evidence>
<dbReference type="PANTHER" id="PTHR42687">
    <property type="entry name" value="L-THREONINE 3-DEHYDROGENASE"/>
    <property type="match status" value="1"/>
</dbReference>
<dbReference type="InterPro" id="IPR051225">
    <property type="entry name" value="NAD(P)_epim/dehydratase"/>
</dbReference>
<feature type="domain" description="NAD-dependent epimerase/dehydratase" evidence="2">
    <location>
        <begin position="22"/>
        <end position="189"/>
    </location>
</feature>
<dbReference type="GO" id="GO:0008743">
    <property type="term" value="F:L-threonine 3-dehydrogenase activity"/>
    <property type="evidence" value="ECO:0007669"/>
    <property type="project" value="TreeGrafter"/>
</dbReference>
<evidence type="ECO:0000313" key="3">
    <source>
        <dbReference type="EMBL" id="ANE44221.1"/>
    </source>
</evidence>
<dbReference type="EMBL" id="CP011387">
    <property type="protein sequence ID" value="ANE44221.1"/>
    <property type="molecule type" value="Genomic_DNA"/>
</dbReference>
<evidence type="ECO:0000313" key="4">
    <source>
        <dbReference type="Proteomes" id="UP000077363"/>
    </source>
</evidence>
<keyword evidence="4" id="KW-1185">Reference proteome</keyword>
<reference evidence="3 4" key="1">
    <citation type="submission" date="2015-01" db="EMBL/GenBank/DDBJ databases">
        <title>Deinococcus puniceus/DY1/ whole genome sequencing.</title>
        <authorList>
            <person name="Kim M.K."/>
            <person name="Srinivasan S."/>
            <person name="Lee J.-J."/>
        </authorList>
    </citation>
    <scope>NUCLEOTIDE SEQUENCE [LARGE SCALE GENOMIC DNA]</scope>
    <source>
        <strain evidence="3 4">DY1</strain>
    </source>
</reference>
<dbReference type="PROSITE" id="PS00061">
    <property type="entry name" value="ADH_SHORT"/>
    <property type="match status" value="1"/>
</dbReference>
<dbReference type="PATRIC" id="fig|1182568.3.peg.2307"/>
<dbReference type="GO" id="GO:0006567">
    <property type="term" value="P:L-threonine catabolic process"/>
    <property type="evidence" value="ECO:0007669"/>
    <property type="project" value="TreeGrafter"/>
</dbReference>
<dbReference type="Proteomes" id="UP000077363">
    <property type="component" value="Chromosome"/>
</dbReference>
<name>A0A172TB64_9DEIO</name>
<protein>
    <submittedName>
        <fullName evidence="3">TDP-glucose-4,6-dehydratase</fullName>
    </submittedName>
</protein>
<dbReference type="SUPFAM" id="SSF51735">
    <property type="entry name" value="NAD(P)-binding Rossmann-fold domains"/>
    <property type="match status" value="1"/>
</dbReference>
<dbReference type="InterPro" id="IPR020904">
    <property type="entry name" value="Sc_DH/Rdtase_CS"/>
</dbReference>
<dbReference type="KEGG" id="dpu:SU48_11115"/>
<sequence>MNAPDDHPHQLNDQTSNQPRRILITGAAGEIGRALRTGLRDFLAHPQTVLRLTDARDLGPARAGEEVQQADLTDLEAMQRVMQDVDAVIHLGGIANEDRYERIRDVNIDGTYHVLEAARQAGVRRVAFASSIHTVGMYPRTPIGPPIGPNVPVRPDTHYGISKVYGEALGRMYAEKFGLEFVSVRICSFQREPQDARHLSTWLSHRDAAQLFARAVTAPASALPDGFRIVAGISANTRRWMTDEGWAELGYAPQDDAEAFAGVVGHIHGDPSDITEQRQGGIFAAPDYVGLASQEQK</sequence>
<evidence type="ECO:0000259" key="2">
    <source>
        <dbReference type="Pfam" id="PF01370"/>
    </source>
</evidence>
<dbReference type="STRING" id="1182568.SU48_11115"/>
<accession>A0A172TB64</accession>
<dbReference type="CDD" id="cd08946">
    <property type="entry name" value="SDR_e"/>
    <property type="match status" value="1"/>
</dbReference>
<organism evidence="3 4">
    <name type="scientific">Deinococcus puniceus</name>
    <dbReference type="NCBI Taxonomy" id="1182568"/>
    <lineage>
        <taxon>Bacteria</taxon>
        <taxon>Thermotogati</taxon>
        <taxon>Deinococcota</taxon>
        <taxon>Deinococci</taxon>
        <taxon>Deinococcales</taxon>
        <taxon>Deinococcaceae</taxon>
        <taxon>Deinococcus</taxon>
    </lineage>
</organism>
<dbReference type="PANTHER" id="PTHR42687:SF1">
    <property type="entry name" value="L-THREONINE 3-DEHYDROGENASE, MITOCHONDRIAL"/>
    <property type="match status" value="1"/>
</dbReference>
<gene>
    <name evidence="3" type="ORF">SU48_11115</name>
</gene>
<dbReference type="AlphaFoldDB" id="A0A172TB64"/>
<dbReference type="Pfam" id="PF01370">
    <property type="entry name" value="Epimerase"/>
    <property type="match status" value="1"/>
</dbReference>
<dbReference type="InterPro" id="IPR001509">
    <property type="entry name" value="Epimerase_deHydtase"/>
</dbReference>
<dbReference type="RefSeq" id="WP_064015308.1">
    <property type="nucleotide sequence ID" value="NZ_CP011387.1"/>
</dbReference>
<proteinExistence type="inferred from homology"/>
<dbReference type="InterPro" id="IPR036291">
    <property type="entry name" value="NAD(P)-bd_dom_sf"/>
</dbReference>
<comment type="similarity">
    <text evidence="1">Belongs to the NAD(P)-dependent epimerase/dehydratase family.</text>
</comment>
<dbReference type="Gene3D" id="3.40.50.720">
    <property type="entry name" value="NAD(P)-binding Rossmann-like Domain"/>
    <property type="match status" value="1"/>
</dbReference>